<sequence length="56" mass="5924">MTGPDEVVGEDFRARVAPDSSREAHERDAGIARRVTGNAVETFRPAEDLVPGATGS</sequence>
<dbReference type="Proteomes" id="UP001195724">
    <property type="component" value="Unassembled WGS sequence"/>
</dbReference>
<reference evidence="2 5" key="1">
    <citation type="submission" date="2021-01" db="EMBL/GenBank/DDBJ databases">
        <title>Sequencing the genomes of 1000 actinobacteria strains.</title>
        <authorList>
            <person name="Klenk H.-P."/>
        </authorList>
    </citation>
    <scope>NUCLEOTIDE SEQUENCE [LARGE SCALE GENOMIC DNA]</scope>
    <source>
        <strain evidence="2 5">DSM 44581</strain>
    </source>
</reference>
<organism evidence="3 4">
    <name type="scientific">Saccharothrix algeriensis</name>
    <dbReference type="NCBI Taxonomy" id="173560"/>
    <lineage>
        <taxon>Bacteria</taxon>
        <taxon>Bacillati</taxon>
        <taxon>Actinomycetota</taxon>
        <taxon>Actinomycetes</taxon>
        <taxon>Pseudonocardiales</taxon>
        <taxon>Pseudonocardiaceae</taxon>
        <taxon>Saccharothrix</taxon>
    </lineage>
</organism>
<protein>
    <submittedName>
        <fullName evidence="3">Uncharacterized protein</fullName>
    </submittedName>
</protein>
<dbReference type="AlphaFoldDB" id="A0A8T8HZS8"/>
<proteinExistence type="predicted"/>
<evidence type="ECO:0000256" key="1">
    <source>
        <dbReference type="SAM" id="MobiDB-lite"/>
    </source>
</evidence>
<keyword evidence="5" id="KW-1185">Reference proteome</keyword>
<evidence type="ECO:0000313" key="2">
    <source>
        <dbReference type="EMBL" id="MBM7809621.1"/>
    </source>
</evidence>
<evidence type="ECO:0000313" key="3">
    <source>
        <dbReference type="EMBL" id="QTR03931.1"/>
    </source>
</evidence>
<feature type="region of interest" description="Disordered" evidence="1">
    <location>
        <begin position="1"/>
        <end position="29"/>
    </location>
</feature>
<dbReference type="RefSeq" id="WP_204840716.1">
    <property type="nucleotide sequence ID" value="NZ_JAFBCL010000001.1"/>
</dbReference>
<name>A0A8T8HZS8_9PSEU</name>
<dbReference type="Proteomes" id="UP000671828">
    <property type="component" value="Chromosome"/>
</dbReference>
<dbReference type="EMBL" id="CP072788">
    <property type="protein sequence ID" value="QTR03931.1"/>
    <property type="molecule type" value="Genomic_DNA"/>
</dbReference>
<reference evidence="3" key="2">
    <citation type="submission" date="2021-04" db="EMBL/GenBank/DDBJ databases">
        <title>Saccharothrix algeriensis WGS.</title>
        <authorList>
            <person name="Stuskova K."/>
            <person name="Hakalova E."/>
            <person name="Tebbal A.B."/>
            <person name="Eichmeier A."/>
        </authorList>
    </citation>
    <scope>NUCLEOTIDE SEQUENCE</scope>
    <source>
        <strain evidence="3">NRRL B-24137</strain>
    </source>
</reference>
<dbReference type="EMBL" id="JAFBCL010000001">
    <property type="protein sequence ID" value="MBM7809621.1"/>
    <property type="molecule type" value="Genomic_DNA"/>
</dbReference>
<feature type="compositionally biased region" description="Basic and acidic residues" evidence="1">
    <location>
        <begin position="10"/>
        <end position="29"/>
    </location>
</feature>
<evidence type="ECO:0000313" key="4">
    <source>
        <dbReference type="Proteomes" id="UP000671828"/>
    </source>
</evidence>
<evidence type="ECO:0000313" key="5">
    <source>
        <dbReference type="Proteomes" id="UP001195724"/>
    </source>
</evidence>
<gene>
    <name evidence="3" type="ORF">J7S33_02570</name>
    <name evidence="2" type="ORF">JOE68_000486</name>
</gene>
<accession>A0A8T8HZS8</accession>